<organism evidence="2 3">
    <name type="scientific">Pseudalkalibacillus berkeleyi</name>
    <dbReference type="NCBI Taxonomy" id="1069813"/>
    <lineage>
        <taxon>Bacteria</taxon>
        <taxon>Bacillati</taxon>
        <taxon>Bacillota</taxon>
        <taxon>Bacilli</taxon>
        <taxon>Bacillales</taxon>
        <taxon>Fictibacillaceae</taxon>
        <taxon>Pseudalkalibacillus</taxon>
    </lineage>
</organism>
<sequence>MRKIYDHISIGEKIELVEKLKKDLHKLEYEVTQNEDSISPFLRETLRSKRDKWRLEIAELEEEIKVKK</sequence>
<dbReference type="RefSeq" id="WP_236331392.1">
    <property type="nucleotide sequence ID" value="NZ_JAKIJS010000001.1"/>
</dbReference>
<gene>
    <name evidence="2" type="ORF">L2716_02305</name>
</gene>
<reference evidence="2 3" key="1">
    <citation type="submission" date="2022-01" db="EMBL/GenBank/DDBJ databases">
        <title>Alkalihalobacillus sp. EGI L200015, a novel bacterium isolated from a salt lake sediment.</title>
        <authorList>
            <person name="Gao L."/>
            <person name="Fang B.-Z."/>
            <person name="Li W.-J."/>
        </authorList>
    </citation>
    <scope>NUCLEOTIDE SEQUENCE [LARGE SCALE GENOMIC DNA]</scope>
    <source>
        <strain evidence="2 3">KCTC 12718</strain>
    </source>
</reference>
<name>A0ABS9GXW7_9BACL</name>
<accession>A0ABS9GXW7</accession>
<evidence type="ECO:0000256" key="1">
    <source>
        <dbReference type="SAM" id="Coils"/>
    </source>
</evidence>
<comment type="caution">
    <text evidence="2">The sequence shown here is derived from an EMBL/GenBank/DDBJ whole genome shotgun (WGS) entry which is preliminary data.</text>
</comment>
<proteinExistence type="predicted"/>
<protein>
    <recommendedName>
        <fullName evidence="4">50S ribosomal protein L29</fullName>
    </recommendedName>
</protein>
<evidence type="ECO:0000313" key="2">
    <source>
        <dbReference type="EMBL" id="MCF6136545.1"/>
    </source>
</evidence>
<keyword evidence="3" id="KW-1185">Reference proteome</keyword>
<keyword evidence="1" id="KW-0175">Coiled coil</keyword>
<dbReference type="Proteomes" id="UP001649381">
    <property type="component" value="Unassembled WGS sequence"/>
</dbReference>
<feature type="coiled-coil region" evidence="1">
    <location>
        <begin position="10"/>
        <end position="63"/>
    </location>
</feature>
<dbReference type="EMBL" id="JAKIJS010000001">
    <property type="protein sequence ID" value="MCF6136545.1"/>
    <property type="molecule type" value="Genomic_DNA"/>
</dbReference>
<evidence type="ECO:0008006" key="4">
    <source>
        <dbReference type="Google" id="ProtNLM"/>
    </source>
</evidence>
<evidence type="ECO:0000313" key="3">
    <source>
        <dbReference type="Proteomes" id="UP001649381"/>
    </source>
</evidence>